<evidence type="ECO:0000313" key="8">
    <source>
        <dbReference type="Proteomes" id="UP000291084"/>
    </source>
</evidence>
<sequence>MDSALIRVVLVLGTYFPLDHVAPIKILDSAMDGVHPLQPNKCGESLGGLPPVLPTKVTVQITNRLSMRYLAVQCKDKHSDLGVHQLNVGETYSFQFFPKFYFPTTLYFCHFVWLEGDHYFDIYDQDRDGYCKGNTCIWEIFPTGPCRTNKDPRQCYGWNPPPAVQQSNNTLLA</sequence>
<dbReference type="InterPro" id="IPR010264">
    <property type="entry name" value="Self-incomp_S1"/>
</dbReference>
<name>A0A0S3T6R4_PHAAN</name>
<keyword evidence="3 6" id="KW-0713">Self-incompatibility</keyword>
<reference evidence="7 8" key="1">
    <citation type="journal article" date="2015" name="Sci. Rep.">
        <title>The power of single molecule real-time sequencing technology in the de novo assembly of a eukaryotic genome.</title>
        <authorList>
            <person name="Sakai H."/>
            <person name="Naito K."/>
            <person name="Ogiso-Tanaka E."/>
            <person name="Takahashi Y."/>
            <person name="Iseki K."/>
            <person name="Muto C."/>
            <person name="Satou K."/>
            <person name="Teruya K."/>
            <person name="Shiroma A."/>
            <person name="Shimoji M."/>
            <person name="Hirano T."/>
            <person name="Itoh T."/>
            <person name="Kaga A."/>
            <person name="Tomooka N."/>
        </authorList>
    </citation>
    <scope>NUCLEOTIDE SEQUENCE [LARGE SCALE GENOMIC DNA]</scope>
    <source>
        <strain evidence="8">cv. Shumari</strain>
    </source>
</reference>
<evidence type="ECO:0000256" key="6">
    <source>
        <dbReference type="RuleBase" id="RU367044"/>
    </source>
</evidence>
<protein>
    <recommendedName>
        <fullName evidence="6">S-protein homolog</fullName>
    </recommendedName>
</protein>
<evidence type="ECO:0000256" key="2">
    <source>
        <dbReference type="ARBA" id="ARBA00005581"/>
    </source>
</evidence>
<comment type="subcellular location">
    <subcellularLocation>
        <location evidence="1 6">Secreted</location>
    </subcellularLocation>
</comment>
<proteinExistence type="inferred from homology"/>
<gene>
    <name evidence="7" type="primary">Vigan.11G006100</name>
    <name evidence="7" type="ORF">VIGAN_11006100</name>
</gene>
<dbReference type="GO" id="GO:0005576">
    <property type="term" value="C:extracellular region"/>
    <property type="evidence" value="ECO:0007669"/>
    <property type="project" value="UniProtKB-SubCell"/>
</dbReference>
<dbReference type="PANTHER" id="PTHR31232:SF43">
    <property type="entry name" value="S-PROTEIN HOMOLOG 29-RELATED"/>
    <property type="match status" value="1"/>
</dbReference>
<dbReference type="Proteomes" id="UP000291084">
    <property type="component" value="Chromosome 11"/>
</dbReference>
<keyword evidence="8" id="KW-1185">Reference proteome</keyword>
<evidence type="ECO:0000256" key="1">
    <source>
        <dbReference type="ARBA" id="ARBA00004613"/>
    </source>
</evidence>
<evidence type="ECO:0000256" key="3">
    <source>
        <dbReference type="ARBA" id="ARBA00022471"/>
    </source>
</evidence>
<dbReference type="OrthoDB" id="1418008at2759"/>
<organism evidence="7 8">
    <name type="scientific">Vigna angularis var. angularis</name>
    <dbReference type="NCBI Taxonomy" id="157739"/>
    <lineage>
        <taxon>Eukaryota</taxon>
        <taxon>Viridiplantae</taxon>
        <taxon>Streptophyta</taxon>
        <taxon>Embryophyta</taxon>
        <taxon>Tracheophyta</taxon>
        <taxon>Spermatophyta</taxon>
        <taxon>Magnoliopsida</taxon>
        <taxon>eudicotyledons</taxon>
        <taxon>Gunneridae</taxon>
        <taxon>Pentapetalae</taxon>
        <taxon>rosids</taxon>
        <taxon>fabids</taxon>
        <taxon>Fabales</taxon>
        <taxon>Fabaceae</taxon>
        <taxon>Papilionoideae</taxon>
        <taxon>50 kb inversion clade</taxon>
        <taxon>NPAAA clade</taxon>
        <taxon>indigoferoid/millettioid clade</taxon>
        <taxon>Phaseoleae</taxon>
        <taxon>Vigna</taxon>
    </lineage>
</organism>
<dbReference type="Pfam" id="PF05938">
    <property type="entry name" value="Self-incomp_S1"/>
    <property type="match status" value="1"/>
</dbReference>
<accession>A0A0S3T6R4</accession>
<evidence type="ECO:0000313" key="7">
    <source>
        <dbReference type="EMBL" id="BAU00922.1"/>
    </source>
</evidence>
<comment type="similarity">
    <text evidence="2 6">Belongs to the plant self-incompatibility (S1) protein family.</text>
</comment>
<dbReference type="EMBL" id="AP015044">
    <property type="protein sequence ID" value="BAU00922.1"/>
    <property type="molecule type" value="Genomic_DNA"/>
</dbReference>
<evidence type="ECO:0000256" key="4">
    <source>
        <dbReference type="ARBA" id="ARBA00022525"/>
    </source>
</evidence>
<keyword evidence="4 6" id="KW-0964">Secreted</keyword>
<dbReference type="PANTHER" id="PTHR31232">
    <property type="match status" value="1"/>
</dbReference>
<dbReference type="GO" id="GO:0060320">
    <property type="term" value="P:rejection of self pollen"/>
    <property type="evidence" value="ECO:0007669"/>
    <property type="project" value="UniProtKB-KW"/>
</dbReference>
<keyword evidence="5" id="KW-0732">Signal</keyword>
<evidence type="ECO:0000256" key="5">
    <source>
        <dbReference type="ARBA" id="ARBA00022729"/>
    </source>
</evidence>
<dbReference type="AlphaFoldDB" id="A0A0S3T6R4"/>